<protein>
    <recommendedName>
        <fullName evidence="3">NmrA-like domain-containing protein</fullName>
    </recommendedName>
</protein>
<dbReference type="OrthoDB" id="419598at2759"/>
<name>A0A9D4ZLR1_ADICA</name>
<reference evidence="4" key="1">
    <citation type="submission" date="2021-01" db="EMBL/GenBank/DDBJ databases">
        <title>Adiantum capillus-veneris genome.</title>
        <authorList>
            <person name="Fang Y."/>
            <person name="Liao Q."/>
        </authorList>
    </citation>
    <scope>NUCLEOTIDE SEQUENCE</scope>
    <source>
        <strain evidence="4">H3</strain>
        <tissue evidence="4">Leaf</tissue>
    </source>
</reference>
<feature type="domain" description="NmrA-like" evidence="3">
    <location>
        <begin position="4"/>
        <end position="302"/>
    </location>
</feature>
<comment type="caution">
    <text evidence="4">The sequence shown here is derived from an EMBL/GenBank/DDBJ whole genome shotgun (WGS) entry which is preliminary data.</text>
</comment>
<dbReference type="PANTHER" id="PTHR43349">
    <property type="entry name" value="PINORESINOL REDUCTASE-RELATED"/>
    <property type="match status" value="1"/>
</dbReference>
<dbReference type="Pfam" id="PF05368">
    <property type="entry name" value="NmrA"/>
    <property type="match status" value="1"/>
</dbReference>
<evidence type="ECO:0000256" key="2">
    <source>
        <dbReference type="ARBA" id="ARBA00023002"/>
    </source>
</evidence>
<accession>A0A9D4ZLR1</accession>
<dbReference type="Gene3D" id="3.40.50.720">
    <property type="entry name" value="NAD(P)-binding Rossmann-like Domain"/>
    <property type="match status" value="1"/>
</dbReference>
<dbReference type="InterPro" id="IPR045312">
    <property type="entry name" value="PCBER-like"/>
</dbReference>
<keyword evidence="5" id="KW-1185">Reference proteome</keyword>
<dbReference type="InterPro" id="IPR050608">
    <property type="entry name" value="NmrA-type/Isoflavone_red_sf"/>
</dbReference>
<dbReference type="PANTHER" id="PTHR43349:SF93">
    <property type="entry name" value="ISOFLAVONE REDUCTASE HOMOLOG P3-RELATED"/>
    <property type="match status" value="1"/>
</dbReference>
<gene>
    <name evidence="4" type="ORF">GOP47_0007264</name>
</gene>
<organism evidence="4 5">
    <name type="scientific">Adiantum capillus-veneris</name>
    <name type="common">Maidenhair fern</name>
    <dbReference type="NCBI Taxonomy" id="13818"/>
    <lineage>
        <taxon>Eukaryota</taxon>
        <taxon>Viridiplantae</taxon>
        <taxon>Streptophyta</taxon>
        <taxon>Embryophyta</taxon>
        <taxon>Tracheophyta</taxon>
        <taxon>Polypodiopsida</taxon>
        <taxon>Polypodiidae</taxon>
        <taxon>Polypodiales</taxon>
        <taxon>Pteridineae</taxon>
        <taxon>Pteridaceae</taxon>
        <taxon>Vittarioideae</taxon>
        <taxon>Adiantum</taxon>
    </lineage>
</organism>
<dbReference type="CDD" id="cd05259">
    <property type="entry name" value="PCBER_SDR_a"/>
    <property type="match status" value="1"/>
</dbReference>
<evidence type="ECO:0000256" key="1">
    <source>
        <dbReference type="ARBA" id="ARBA00022857"/>
    </source>
</evidence>
<dbReference type="EMBL" id="JABFUD020000007">
    <property type="protein sequence ID" value="KAI5077440.1"/>
    <property type="molecule type" value="Genomic_DNA"/>
</dbReference>
<keyword evidence="1" id="KW-0521">NADP</keyword>
<dbReference type="InterPro" id="IPR036291">
    <property type="entry name" value="NAD(P)-bd_dom_sf"/>
</dbReference>
<dbReference type="InterPro" id="IPR008030">
    <property type="entry name" value="NmrA-like"/>
</dbReference>
<proteinExistence type="predicted"/>
<evidence type="ECO:0000313" key="4">
    <source>
        <dbReference type="EMBL" id="KAI5077440.1"/>
    </source>
</evidence>
<dbReference type="Proteomes" id="UP000886520">
    <property type="component" value="Chromosome 7"/>
</dbReference>
<evidence type="ECO:0000259" key="3">
    <source>
        <dbReference type="Pfam" id="PF05368"/>
    </source>
</evidence>
<dbReference type="Gene3D" id="3.90.25.10">
    <property type="entry name" value="UDP-galactose 4-epimerase, domain 1"/>
    <property type="match status" value="1"/>
</dbReference>
<sequence>MASKSKILIIGGTGHLGTWITKASVALQHPTFLLVRPSTLAARPDLASSLHSIGVNILQGSLEDKSSIIDAVEHADIVISAVKMGEHIVGQLNIVEAIKQAGCNQRFVPSEFGVDVNSPRGLAASEGLQKMVFDDKRRVRQAIEAAGVPFTILCGFMFAEIFAKTLGQPVQWTSPPTDKVLIYGDGHTKGSYMCVEDIGRFIIKAADNPRTLNKVVYLRFPKNILSQLELVALWEAKYGKEIEKIHVSERDVLDMINENPFMAMKHAVYMQGATSILDQESNHVEASDLYPLEKYTSIEEYFEQFIKTS</sequence>
<dbReference type="GO" id="GO:0016491">
    <property type="term" value="F:oxidoreductase activity"/>
    <property type="evidence" value="ECO:0007669"/>
    <property type="project" value="UniProtKB-KW"/>
</dbReference>
<evidence type="ECO:0000313" key="5">
    <source>
        <dbReference type="Proteomes" id="UP000886520"/>
    </source>
</evidence>
<keyword evidence="2" id="KW-0560">Oxidoreductase</keyword>
<dbReference type="SUPFAM" id="SSF51735">
    <property type="entry name" value="NAD(P)-binding Rossmann-fold domains"/>
    <property type="match status" value="1"/>
</dbReference>
<dbReference type="AlphaFoldDB" id="A0A9D4ZLR1"/>